<dbReference type="PANTHER" id="PTHR33598">
    <property type="entry name" value="OS02G0833400 PROTEIN"/>
    <property type="match status" value="1"/>
</dbReference>
<dbReference type="InterPro" id="IPR008479">
    <property type="entry name" value="DUF760"/>
</dbReference>
<gene>
    <name evidence="1" type="ORF">Ctob_005211</name>
</gene>
<comment type="caution">
    <text evidence="1">The sequence shown here is derived from an EMBL/GenBank/DDBJ whole genome shotgun (WGS) entry which is preliminary data.</text>
</comment>
<dbReference type="OrthoDB" id="4115at2759"/>
<keyword evidence="2" id="KW-1185">Reference proteome</keyword>
<dbReference type="Proteomes" id="UP000037460">
    <property type="component" value="Unassembled WGS sequence"/>
</dbReference>
<dbReference type="Pfam" id="PF05542">
    <property type="entry name" value="DUF760"/>
    <property type="match status" value="2"/>
</dbReference>
<proteinExistence type="predicted"/>
<evidence type="ECO:0000313" key="1">
    <source>
        <dbReference type="EMBL" id="KOO29876.1"/>
    </source>
</evidence>
<dbReference type="AlphaFoldDB" id="A0A0M0JT91"/>
<accession>A0A0M0JT91</accession>
<protein>
    <submittedName>
        <fullName evidence="1">Uncharacterized protein</fullName>
    </submittedName>
</protein>
<organism evidence="1 2">
    <name type="scientific">Chrysochromulina tobinii</name>
    <dbReference type="NCBI Taxonomy" id="1460289"/>
    <lineage>
        <taxon>Eukaryota</taxon>
        <taxon>Haptista</taxon>
        <taxon>Haptophyta</taxon>
        <taxon>Prymnesiophyceae</taxon>
        <taxon>Prymnesiales</taxon>
        <taxon>Chrysochromulinaceae</taxon>
        <taxon>Chrysochromulina</taxon>
    </lineage>
</organism>
<name>A0A0M0JT91_9EUKA</name>
<sequence>MSTGQNLASLMFSMQMTGYMFRNAEYRRSLLESLAGSENLGSASLSPPEVDSVEEARPLPPVAGKIKLRLSDTVETEVEASAYMAELRRETMELRRELAKSKKAEAAQGGGGGDLLTYLQGLGREDVASLTASISEDVLGAMRTLIEKILSESGVGGESFMETSGLKLRELLVWQLVTGYKLRQL</sequence>
<dbReference type="PANTHER" id="PTHR33598:SF4">
    <property type="entry name" value="OS02G0833400 PROTEIN"/>
    <property type="match status" value="1"/>
</dbReference>
<reference evidence="2" key="1">
    <citation type="journal article" date="2015" name="PLoS Genet.">
        <title>Genome Sequence and Transcriptome Analyses of Chrysochromulina tobin: Metabolic Tools for Enhanced Algal Fitness in the Prominent Order Prymnesiales (Haptophyceae).</title>
        <authorList>
            <person name="Hovde B.T."/>
            <person name="Deodato C.R."/>
            <person name="Hunsperger H.M."/>
            <person name="Ryken S.A."/>
            <person name="Yost W."/>
            <person name="Jha R.K."/>
            <person name="Patterson J."/>
            <person name="Monnat R.J. Jr."/>
            <person name="Barlow S.B."/>
            <person name="Starkenburg S.R."/>
            <person name="Cattolico R.A."/>
        </authorList>
    </citation>
    <scope>NUCLEOTIDE SEQUENCE</scope>
    <source>
        <strain evidence="2">CCMP291</strain>
    </source>
</reference>
<dbReference type="EMBL" id="JWZX01002339">
    <property type="protein sequence ID" value="KOO29876.1"/>
    <property type="molecule type" value="Genomic_DNA"/>
</dbReference>
<evidence type="ECO:0000313" key="2">
    <source>
        <dbReference type="Proteomes" id="UP000037460"/>
    </source>
</evidence>